<dbReference type="GO" id="GO:0007155">
    <property type="term" value="P:cell adhesion"/>
    <property type="evidence" value="ECO:0007669"/>
    <property type="project" value="UniProtKB-KW"/>
</dbReference>
<dbReference type="InterPro" id="IPR003598">
    <property type="entry name" value="Ig_sub2"/>
</dbReference>
<dbReference type="FunFam" id="2.60.40.10:FF:000085">
    <property type="entry name" value="Myosin-binding protein C, slow type"/>
    <property type="match status" value="1"/>
</dbReference>
<dbReference type="InterPro" id="IPR013783">
    <property type="entry name" value="Ig-like_fold"/>
</dbReference>
<reference evidence="11" key="3">
    <citation type="submission" date="2025-09" db="UniProtKB">
        <authorList>
            <consortium name="Ensembl"/>
        </authorList>
    </citation>
    <scope>IDENTIFICATION</scope>
</reference>
<dbReference type="CDD" id="cd00063">
    <property type="entry name" value="FN3"/>
    <property type="match status" value="3"/>
</dbReference>
<name>A0A8C6VVG9_NOTFU</name>
<dbReference type="Pfam" id="PF18362">
    <property type="entry name" value="THB"/>
    <property type="match status" value="1"/>
</dbReference>
<dbReference type="SMART" id="SM00060">
    <property type="entry name" value="FN3"/>
    <property type="match status" value="3"/>
</dbReference>
<feature type="domain" description="Fibronectin type-III" evidence="10">
    <location>
        <begin position="617"/>
        <end position="712"/>
    </location>
</feature>
<dbReference type="GO" id="GO:0003779">
    <property type="term" value="F:actin binding"/>
    <property type="evidence" value="ECO:0007669"/>
    <property type="project" value="UniProtKB-KW"/>
</dbReference>
<dbReference type="InterPro" id="IPR007110">
    <property type="entry name" value="Ig-like_dom"/>
</dbReference>
<dbReference type="InterPro" id="IPR050964">
    <property type="entry name" value="Striated_Muscle_Regulatory"/>
</dbReference>
<dbReference type="CDD" id="cd05748">
    <property type="entry name" value="Ig_Titin_like"/>
    <property type="match status" value="1"/>
</dbReference>
<dbReference type="GeneTree" id="ENSGT00940000160092"/>
<keyword evidence="12" id="KW-1185">Reference proteome</keyword>
<dbReference type="Pfam" id="PF00041">
    <property type="entry name" value="fn3"/>
    <property type="match status" value="3"/>
</dbReference>
<dbReference type="FunFam" id="2.60.40.10:FF:000031">
    <property type="entry name" value="Myosin-binding protein C, slow type"/>
    <property type="match status" value="2"/>
</dbReference>
<accession>A0A8C6VVG9</accession>
<protein>
    <submittedName>
        <fullName evidence="11">Myosin binding protein Cb</fullName>
    </submittedName>
</protein>
<feature type="domain" description="Ig-like" evidence="9">
    <location>
        <begin position="921"/>
        <end position="1009"/>
    </location>
</feature>
<dbReference type="PANTHER" id="PTHR13817:SF43">
    <property type="entry name" value="MYOSIN-BINDING PROTEIN C, FAST-TYPE"/>
    <property type="match status" value="1"/>
</dbReference>
<dbReference type="FunFam" id="2.60.40.10:FF:000062">
    <property type="entry name" value="Myosin-binding protein C, slow type"/>
    <property type="match status" value="1"/>
</dbReference>
<evidence type="ECO:0000256" key="5">
    <source>
        <dbReference type="ARBA" id="ARBA00023179"/>
    </source>
</evidence>
<dbReference type="InterPro" id="IPR036179">
    <property type="entry name" value="Ig-like_dom_sf"/>
</dbReference>
<evidence type="ECO:0000256" key="7">
    <source>
        <dbReference type="ARBA" id="ARBA00023319"/>
    </source>
</evidence>
<keyword evidence="6" id="KW-0009">Actin-binding</keyword>
<dbReference type="FunFam" id="2.60.40.10:FF:000111">
    <property type="entry name" value="Myosin-binding protein C, slow type"/>
    <property type="match status" value="1"/>
</dbReference>
<dbReference type="SMART" id="SM00409">
    <property type="entry name" value="IG"/>
    <property type="match status" value="6"/>
</dbReference>
<dbReference type="CDD" id="cd05894">
    <property type="entry name" value="Ig_C5_MyBP-C"/>
    <property type="match status" value="1"/>
</dbReference>
<evidence type="ECO:0000256" key="2">
    <source>
        <dbReference type="ARBA" id="ARBA00022553"/>
    </source>
</evidence>
<dbReference type="Pfam" id="PF07679">
    <property type="entry name" value="I-set"/>
    <property type="match status" value="5"/>
</dbReference>
<keyword evidence="1" id="KW-0787">Thick filament</keyword>
<dbReference type="Proteomes" id="UP000694548">
    <property type="component" value="Chromosome sgr12"/>
</dbReference>
<evidence type="ECO:0000256" key="6">
    <source>
        <dbReference type="ARBA" id="ARBA00023203"/>
    </source>
</evidence>
<dbReference type="FunFam" id="2.60.40.10:FF:000225">
    <property type="entry name" value="Myosin-binding protein C, cardiac-type"/>
    <property type="match status" value="1"/>
</dbReference>
<keyword evidence="4" id="KW-0130">Cell adhesion</keyword>
<dbReference type="InterPro" id="IPR003961">
    <property type="entry name" value="FN3_dom"/>
</dbReference>
<evidence type="ECO:0000256" key="3">
    <source>
        <dbReference type="ARBA" id="ARBA00022737"/>
    </source>
</evidence>
<keyword evidence="3" id="KW-0677">Repeat</keyword>
<sequence length="1029" mass="115611">MFVEKPPSNITAVAGSDMTFVAKVDSSTLTRKPTMKWLKGKWLDLASKAGKHLQFKETYDRNTKIYTYEMKIIKVVPGDAGGYRCEVSAKDVCDSSTFEISVEGETTLRPFLLYWRFTGSFVCFPTCRDAGEDEGDLDFSALLKKPEKEEPEIDVWELLKSAHPSEYEKIAFKYGITDLRGMLKRLKKMKEEPKHSEAFLKRLESCYTVEKGKKIVLSCEVVDPNVQVKWLKNGQEIKPSAKYVMEANGNIRTLTINKTNLADDAAYECVVGEDKCSTEVYVKEPPVTITKLMDDYHVVVGERVEFEIEVSEEGAHVVWLVNTFQKMCKKELEVLQDIADLTVKATDQAVFKCEVSDEKVTGKWFKDGVEVLASERIKMTHVGRFHRLIIDDVKPEDAGDYTFVPDGYALSLSAKLNFLDPPKIHLDTTGNMVSQNTIIVVAGNKLRLDVEITGEPAPTCVWSRDTEGRVRVEARKDLSCFVIEGAERGDEGNYTICVTNPAGEDKAMLFVKIVDVPDPPENVKCTGVGEDCATIVWEPPKFDGGAPIKGYLMERKKKGSSRWTKLNFDVYESTTYEAKRMIEGILYEMRVFAVNSIGLSQPSLNSKPFMPIAPTSEPTRLTVHDVTDSTCSLRWLAPEKIGAGGLDGYIIEYCKEGDTEWVAANKDLCEKQGFVVRGLPVGEKINFRVVAVNIAGRSLPAILSQPVTIREIVEHPKIRLPRDLRTKYIRKVGDKINLTIPFQGKPHPVATWLKDGKPLDPKMVNVRSTNVDTILFIRSAERDHSGTYELTLKIENMEDKASIVIRVIERPGPPQNVRVTDVWGFNAALEWDPPKDDGNSEITGYTIQKADMKTKEWFTIYEHNRRTNCTASDLIMGNEYMFQVYSENLCGLSEEPRLSKNTALIAKTGVTVHEKDMACAPKFTQPLVDKSVVAGYSAAISCSVRGFPKPKIVWMKNRMIIGEDPKFLMQNNQGVLTLNIRKPSTFDGGKYSCMAVNELGQDEVECKLDVRSKNEENSGMEKFGNEENF</sequence>
<evidence type="ECO:0000313" key="11">
    <source>
        <dbReference type="Ensembl" id="ENSNFUP00015042914.1"/>
    </source>
</evidence>
<feature type="domain" description="Fibronectin type-III" evidence="10">
    <location>
        <begin position="519"/>
        <end position="615"/>
    </location>
</feature>
<feature type="domain" description="Ig-like" evidence="9">
    <location>
        <begin position="193"/>
        <end position="288"/>
    </location>
</feature>
<dbReference type="PANTHER" id="PTHR13817">
    <property type="entry name" value="TITIN"/>
    <property type="match status" value="1"/>
</dbReference>
<evidence type="ECO:0000259" key="9">
    <source>
        <dbReference type="PROSITE" id="PS50835"/>
    </source>
</evidence>
<dbReference type="GO" id="GO:0032982">
    <property type="term" value="C:myosin filament"/>
    <property type="evidence" value="ECO:0007669"/>
    <property type="project" value="UniProtKB-KW"/>
</dbReference>
<dbReference type="SUPFAM" id="SSF49265">
    <property type="entry name" value="Fibronectin type III"/>
    <property type="match status" value="2"/>
</dbReference>
<feature type="domain" description="Ig-like" evidence="9">
    <location>
        <begin position="716"/>
        <end position="804"/>
    </location>
</feature>
<gene>
    <name evidence="11" type="primary">LOC107388012</name>
</gene>
<proteinExistence type="inferred from homology"/>
<dbReference type="SMART" id="SM00408">
    <property type="entry name" value="IGc2"/>
    <property type="match status" value="4"/>
</dbReference>
<evidence type="ECO:0000259" key="10">
    <source>
        <dbReference type="PROSITE" id="PS50853"/>
    </source>
</evidence>
<dbReference type="FunFam" id="2.60.40.10:FF:000070">
    <property type="entry name" value="Myosin-binding protein C, slow type"/>
    <property type="match status" value="1"/>
</dbReference>
<dbReference type="PROSITE" id="PS50853">
    <property type="entry name" value="FN3"/>
    <property type="match status" value="3"/>
</dbReference>
<comment type="similarity">
    <text evidence="8">Belongs to the immunoglobulin superfamily. MyBP family.</text>
</comment>
<dbReference type="FunFam" id="2.60.40.10:FF:000326">
    <property type="entry name" value="Myosin-binding protein C, cardiac-type"/>
    <property type="match status" value="1"/>
</dbReference>
<dbReference type="CDD" id="cd00096">
    <property type="entry name" value="Ig"/>
    <property type="match status" value="1"/>
</dbReference>
<evidence type="ECO:0000313" key="12">
    <source>
        <dbReference type="Proteomes" id="UP000694548"/>
    </source>
</evidence>
<dbReference type="AlphaFoldDB" id="A0A8C6VVG9"/>
<feature type="domain" description="Ig-like" evidence="9">
    <location>
        <begin position="330"/>
        <end position="402"/>
    </location>
</feature>
<reference evidence="11" key="1">
    <citation type="submission" date="2014-08" db="EMBL/GenBank/DDBJ databases">
        <authorList>
            <person name="Senf B."/>
            <person name="Petzold A."/>
            <person name="Downie B.R."/>
            <person name="Koch P."/>
            <person name="Platzer M."/>
        </authorList>
    </citation>
    <scope>NUCLEOTIDE SEQUENCE [LARGE SCALE GENOMIC DNA]</scope>
    <source>
        <strain evidence="11">GRZ</strain>
    </source>
</reference>
<dbReference type="Ensembl" id="ENSNFUT00015044798.1">
    <property type="protein sequence ID" value="ENSNFUP00015042914.1"/>
    <property type="gene ID" value="ENSNFUG00015015418.1"/>
</dbReference>
<dbReference type="InterPro" id="IPR003599">
    <property type="entry name" value="Ig_sub"/>
</dbReference>
<keyword evidence="7" id="KW-0393">Immunoglobulin domain</keyword>
<dbReference type="InterPro" id="IPR013098">
    <property type="entry name" value="Ig_I-set"/>
</dbReference>
<evidence type="ECO:0000256" key="1">
    <source>
        <dbReference type="ARBA" id="ARBA00022433"/>
    </source>
</evidence>
<dbReference type="FunFam" id="2.60.40.10:FF:000060">
    <property type="entry name" value="Myosin-binding protein C, slow type"/>
    <property type="match status" value="1"/>
</dbReference>
<dbReference type="SUPFAM" id="SSF48726">
    <property type="entry name" value="Immunoglobulin"/>
    <property type="match status" value="7"/>
</dbReference>
<evidence type="ECO:0000256" key="8">
    <source>
        <dbReference type="ARBA" id="ARBA00038352"/>
    </source>
</evidence>
<dbReference type="InterPro" id="IPR036116">
    <property type="entry name" value="FN3_sf"/>
</dbReference>
<dbReference type="InterPro" id="IPR040849">
    <property type="entry name" value="MyBP-C_THB"/>
</dbReference>
<keyword evidence="5" id="KW-0514">Muscle protein</keyword>
<keyword evidence="2" id="KW-0597">Phosphoprotein</keyword>
<evidence type="ECO:0000256" key="4">
    <source>
        <dbReference type="ARBA" id="ARBA00022889"/>
    </source>
</evidence>
<organism evidence="11 12">
    <name type="scientific">Nothobranchius furzeri</name>
    <name type="common">Turquoise killifish</name>
    <dbReference type="NCBI Taxonomy" id="105023"/>
    <lineage>
        <taxon>Eukaryota</taxon>
        <taxon>Metazoa</taxon>
        <taxon>Chordata</taxon>
        <taxon>Craniata</taxon>
        <taxon>Vertebrata</taxon>
        <taxon>Euteleostomi</taxon>
        <taxon>Actinopterygii</taxon>
        <taxon>Neopterygii</taxon>
        <taxon>Teleostei</taxon>
        <taxon>Neoteleostei</taxon>
        <taxon>Acanthomorphata</taxon>
        <taxon>Ovalentaria</taxon>
        <taxon>Atherinomorphae</taxon>
        <taxon>Cyprinodontiformes</taxon>
        <taxon>Nothobranchiidae</taxon>
        <taxon>Nothobranchius</taxon>
    </lineage>
</organism>
<feature type="domain" description="Fibronectin type-III" evidence="10">
    <location>
        <begin position="813"/>
        <end position="908"/>
    </location>
</feature>
<dbReference type="Gene3D" id="2.60.40.10">
    <property type="entry name" value="Immunoglobulins"/>
    <property type="match status" value="10"/>
</dbReference>
<dbReference type="PROSITE" id="PS50835">
    <property type="entry name" value="IG_LIKE"/>
    <property type="match status" value="5"/>
</dbReference>
<feature type="domain" description="Ig-like" evidence="9">
    <location>
        <begin position="1"/>
        <end position="101"/>
    </location>
</feature>
<reference evidence="11" key="2">
    <citation type="submission" date="2025-08" db="UniProtKB">
        <authorList>
            <consortium name="Ensembl"/>
        </authorList>
    </citation>
    <scope>IDENTIFICATION</scope>
</reference>